<evidence type="ECO:0000313" key="3">
    <source>
        <dbReference type="EMBL" id="PXF50102.1"/>
    </source>
</evidence>
<organism evidence="3 4">
    <name type="scientific">Gracilariopsis chorda</name>
    <dbReference type="NCBI Taxonomy" id="448386"/>
    <lineage>
        <taxon>Eukaryota</taxon>
        <taxon>Rhodophyta</taxon>
        <taxon>Florideophyceae</taxon>
        <taxon>Rhodymeniophycidae</taxon>
        <taxon>Gracilariales</taxon>
        <taxon>Gracilariaceae</taxon>
        <taxon>Gracilariopsis</taxon>
    </lineage>
</organism>
<proteinExistence type="predicted"/>
<dbReference type="Gene3D" id="1.20.58.120">
    <property type="entry name" value="BAG domain"/>
    <property type="match status" value="1"/>
</dbReference>
<protein>
    <recommendedName>
        <fullName evidence="2">BAG domain-containing protein</fullName>
    </recommendedName>
</protein>
<dbReference type="Pfam" id="PF02179">
    <property type="entry name" value="BAG"/>
    <property type="match status" value="1"/>
</dbReference>
<dbReference type="Proteomes" id="UP000247409">
    <property type="component" value="Unassembled WGS sequence"/>
</dbReference>
<name>A0A2V3J842_9FLOR</name>
<dbReference type="InterPro" id="IPR003103">
    <property type="entry name" value="BAG_domain"/>
</dbReference>
<dbReference type="OrthoDB" id="10483454at2759"/>
<evidence type="ECO:0000313" key="4">
    <source>
        <dbReference type="Proteomes" id="UP000247409"/>
    </source>
</evidence>
<accession>A0A2V3J842</accession>
<gene>
    <name evidence="3" type="ORF">BWQ96_00262</name>
</gene>
<evidence type="ECO:0000256" key="1">
    <source>
        <dbReference type="SAM" id="MobiDB-lite"/>
    </source>
</evidence>
<reference evidence="3 4" key="1">
    <citation type="journal article" date="2018" name="Mol. Biol. Evol.">
        <title>Analysis of the draft genome of the red seaweed Gracilariopsis chorda provides insights into genome size evolution in Rhodophyta.</title>
        <authorList>
            <person name="Lee J."/>
            <person name="Yang E.C."/>
            <person name="Graf L."/>
            <person name="Yang J.H."/>
            <person name="Qiu H."/>
            <person name="Zel Zion U."/>
            <person name="Chan C.X."/>
            <person name="Stephens T.G."/>
            <person name="Weber A.P.M."/>
            <person name="Boo G.H."/>
            <person name="Boo S.M."/>
            <person name="Kim K.M."/>
            <person name="Shin Y."/>
            <person name="Jung M."/>
            <person name="Lee S.J."/>
            <person name="Yim H.S."/>
            <person name="Lee J.H."/>
            <person name="Bhattacharya D."/>
            <person name="Yoon H.S."/>
        </authorList>
    </citation>
    <scope>NUCLEOTIDE SEQUENCE [LARGE SCALE GENOMIC DNA]</scope>
    <source>
        <strain evidence="3 4">SKKU-2015</strain>
        <tissue evidence="3">Whole body</tissue>
    </source>
</reference>
<keyword evidence="4" id="KW-1185">Reference proteome</keyword>
<dbReference type="GO" id="GO:0051087">
    <property type="term" value="F:protein-folding chaperone binding"/>
    <property type="evidence" value="ECO:0007669"/>
    <property type="project" value="InterPro"/>
</dbReference>
<dbReference type="InterPro" id="IPR036533">
    <property type="entry name" value="BAG_dom_sf"/>
</dbReference>
<sequence length="110" mass="11912">MEDAAERAISDVRQRVSQIESDLAALTSTQPPPTPPPDASAPQTTLSEAITQALLQLDNIHISRESAAEALRNGDRQRSARISVLLARRKTLVRKLNALGDRLDSLNSSS</sequence>
<feature type="domain" description="BAG" evidence="2">
    <location>
        <begin position="9"/>
        <end position="106"/>
    </location>
</feature>
<evidence type="ECO:0000259" key="2">
    <source>
        <dbReference type="Pfam" id="PF02179"/>
    </source>
</evidence>
<feature type="region of interest" description="Disordered" evidence="1">
    <location>
        <begin position="20"/>
        <end position="44"/>
    </location>
</feature>
<dbReference type="SUPFAM" id="SSF63491">
    <property type="entry name" value="BAG domain"/>
    <property type="match status" value="1"/>
</dbReference>
<dbReference type="AlphaFoldDB" id="A0A2V3J842"/>
<dbReference type="EMBL" id="NBIV01000001">
    <property type="protein sequence ID" value="PXF50102.1"/>
    <property type="molecule type" value="Genomic_DNA"/>
</dbReference>
<comment type="caution">
    <text evidence="3">The sequence shown here is derived from an EMBL/GenBank/DDBJ whole genome shotgun (WGS) entry which is preliminary data.</text>
</comment>
<feature type="compositionally biased region" description="Pro residues" evidence="1">
    <location>
        <begin position="30"/>
        <end position="39"/>
    </location>
</feature>